<dbReference type="EMBL" id="NOXX01000095">
    <property type="protein sequence ID" value="OYQ49649.1"/>
    <property type="molecule type" value="Genomic_DNA"/>
</dbReference>
<accession>A0A256A7S2</accession>
<dbReference type="RefSeq" id="WP_094484975.1">
    <property type="nucleotide sequence ID" value="NZ_NOXX01000095.1"/>
</dbReference>
<sequence>MIIRNLILQVIFLFILSYQKTQAQECRSYKVINIDSTKSYYLILVKNEDVKSLIISSKRRVKSNQKIAISKSYYLKLSKSKLLKDLPHNFEEIPTKLMFEGKLIWTNKDDFSVYSTKNLKGLNYVKKCHCPF</sequence>
<organism evidence="1 2">
    <name type="scientific">Flavobacterium aurantiibacter</name>
    <dbReference type="NCBI Taxonomy" id="2023067"/>
    <lineage>
        <taxon>Bacteria</taxon>
        <taxon>Pseudomonadati</taxon>
        <taxon>Bacteroidota</taxon>
        <taxon>Flavobacteriia</taxon>
        <taxon>Flavobacteriales</taxon>
        <taxon>Flavobacteriaceae</taxon>
        <taxon>Flavobacterium</taxon>
    </lineage>
</organism>
<protein>
    <submittedName>
        <fullName evidence="1">Uncharacterized protein</fullName>
    </submittedName>
</protein>
<gene>
    <name evidence="1" type="ORF">CHX27_01335</name>
</gene>
<dbReference type="Proteomes" id="UP000216035">
    <property type="component" value="Unassembled WGS sequence"/>
</dbReference>
<evidence type="ECO:0000313" key="2">
    <source>
        <dbReference type="Proteomes" id="UP000216035"/>
    </source>
</evidence>
<reference evidence="1 2" key="1">
    <citation type="submission" date="2017-07" db="EMBL/GenBank/DDBJ databases">
        <title>Flavobacterium cyanobacteriorum sp. nov., isolated from cyanobacterial aggregates in a eutrophic lake.</title>
        <authorList>
            <person name="Cai H."/>
        </authorList>
    </citation>
    <scope>NUCLEOTIDE SEQUENCE [LARGE SCALE GENOMIC DNA]</scope>
    <source>
        <strain evidence="1 2">TH167</strain>
    </source>
</reference>
<proteinExistence type="predicted"/>
<dbReference type="AlphaFoldDB" id="A0A256A7S2"/>
<evidence type="ECO:0000313" key="1">
    <source>
        <dbReference type="EMBL" id="OYQ49649.1"/>
    </source>
</evidence>
<name>A0A256A7S2_9FLAO</name>
<comment type="caution">
    <text evidence="1">The sequence shown here is derived from an EMBL/GenBank/DDBJ whole genome shotgun (WGS) entry which is preliminary data.</text>
</comment>
<keyword evidence="2" id="KW-1185">Reference proteome</keyword>